<feature type="domain" description="DUF7828" evidence="2">
    <location>
        <begin position="3"/>
        <end position="89"/>
    </location>
</feature>
<protein>
    <submittedName>
        <fullName evidence="3">Uncharacterized protein</fullName>
    </submittedName>
</protein>
<reference evidence="3 4" key="1">
    <citation type="submission" date="2020-08" db="EMBL/GenBank/DDBJ databases">
        <title>Emergence and comparative genomics analysis of Citrobacter in Fennec fox imported from North Africa to China.</title>
        <authorList>
            <person name="Zheng B."/>
        </authorList>
    </citation>
    <scope>NUCLEOTIDE SEQUENCE [LARGE SCALE GENOMIC DNA]</scope>
    <source>
        <strain evidence="3 4">FF141</strain>
    </source>
</reference>
<dbReference type="EMBL" id="JACLAG010000004">
    <property type="protein sequence ID" value="MBC2621624.1"/>
    <property type="molecule type" value="Genomic_DNA"/>
</dbReference>
<dbReference type="InterPro" id="IPR021696">
    <property type="entry name" value="DUF3279"/>
</dbReference>
<evidence type="ECO:0000259" key="1">
    <source>
        <dbReference type="Pfam" id="PF11682"/>
    </source>
</evidence>
<evidence type="ECO:0000313" key="4">
    <source>
        <dbReference type="Proteomes" id="UP000548504"/>
    </source>
</evidence>
<dbReference type="RefSeq" id="WP_185656159.1">
    <property type="nucleotide sequence ID" value="NZ_JACLAG010000004.1"/>
</dbReference>
<evidence type="ECO:0000313" key="3">
    <source>
        <dbReference type="EMBL" id="MBC2621624.1"/>
    </source>
</evidence>
<accession>A0A7X1BR64</accession>
<sequence>MRILKCYLANNIRNQFVNANEAAETGDDAGYWTCASCGCKLILQKGGIGEPPWFEHILHSVTHQQLMKCAWVDPEEKARAREKKLRQVVCSVDRSNRPPQEWYCVLCDTAYQGNRYCRICKSGLYSTEPRLRDTQQKSVKYAK</sequence>
<evidence type="ECO:0000259" key="2">
    <source>
        <dbReference type="Pfam" id="PF25165"/>
    </source>
</evidence>
<gene>
    <name evidence="3" type="ORF">H7I73_18465</name>
</gene>
<feature type="domain" description="DUF3279" evidence="1">
    <location>
        <begin position="100"/>
        <end position="128"/>
    </location>
</feature>
<dbReference type="InterPro" id="IPR057150">
    <property type="entry name" value="DUF7828"/>
</dbReference>
<dbReference type="Proteomes" id="UP000548504">
    <property type="component" value="Unassembled WGS sequence"/>
</dbReference>
<proteinExistence type="predicted"/>
<comment type="caution">
    <text evidence="3">The sequence shown here is derived from an EMBL/GenBank/DDBJ whole genome shotgun (WGS) entry which is preliminary data.</text>
</comment>
<name>A0A7X1BR64_9ENTR</name>
<dbReference type="Pfam" id="PF25165">
    <property type="entry name" value="DUF7828"/>
    <property type="match status" value="1"/>
</dbReference>
<dbReference type="AlphaFoldDB" id="A0A7X1BR64"/>
<dbReference type="Pfam" id="PF11682">
    <property type="entry name" value="Zn_ribbon_11"/>
    <property type="match status" value="1"/>
</dbReference>
<organism evidence="3 4">
    <name type="scientific">Citrobacter cronae</name>
    <dbReference type="NCBI Taxonomy" id="1748967"/>
    <lineage>
        <taxon>Bacteria</taxon>
        <taxon>Pseudomonadati</taxon>
        <taxon>Pseudomonadota</taxon>
        <taxon>Gammaproteobacteria</taxon>
        <taxon>Enterobacterales</taxon>
        <taxon>Enterobacteriaceae</taxon>
        <taxon>Citrobacter</taxon>
        <taxon>Citrobacter freundii complex</taxon>
    </lineage>
</organism>